<evidence type="ECO:0000256" key="5">
    <source>
        <dbReference type="ARBA" id="ARBA00022691"/>
    </source>
</evidence>
<feature type="domain" description="Ribosomal RNA methyltransferase FtsJ" evidence="8">
    <location>
        <begin position="13"/>
        <end position="185"/>
    </location>
</feature>
<protein>
    <recommendedName>
        <fullName evidence="6">rRNA methyltransferase 2, mitochondrial</fullName>
    </recommendedName>
</protein>
<dbReference type="InterPro" id="IPR029063">
    <property type="entry name" value="SAM-dependent_MTases_sf"/>
</dbReference>
<keyword evidence="2" id="KW-0698">rRNA processing</keyword>
<evidence type="ECO:0000256" key="2">
    <source>
        <dbReference type="ARBA" id="ARBA00022552"/>
    </source>
</evidence>
<evidence type="ECO:0000313" key="9">
    <source>
        <dbReference type="EMBL" id="CUG92213.1"/>
    </source>
</evidence>
<dbReference type="SUPFAM" id="SSF53335">
    <property type="entry name" value="S-adenosyl-L-methionine-dependent methyltransferases"/>
    <property type="match status" value="1"/>
</dbReference>
<dbReference type="GO" id="GO:0008650">
    <property type="term" value="F:rRNA (uridine-2'-O-)-methyltransferase activity"/>
    <property type="evidence" value="ECO:0007669"/>
    <property type="project" value="TreeGrafter"/>
</dbReference>
<dbReference type="PANTHER" id="PTHR10920:SF18">
    <property type="entry name" value="RRNA METHYLTRANSFERASE 2, MITOCHONDRIAL"/>
    <property type="match status" value="1"/>
</dbReference>
<feature type="region of interest" description="Disordered" evidence="7">
    <location>
        <begin position="193"/>
        <end position="250"/>
    </location>
</feature>
<dbReference type="EMBL" id="CYKH01002020">
    <property type="protein sequence ID" value="CUG92213.1"/>
    <property type="molecule type" value="Genomic_DNA"/>
</dbReference>
<keyword evidence="10" id="KW-1185">Reference proteome</keyword>
<dbReference type="Pfam" id="PF01728">
    <property type="entry name" value="FtsJ"/>
    <property type="match status" value="1"/>
</dbReference>
<sequence length="250" mass="27287">MGRSSSKARRKGYIARSAFKLLQIDDRFRILSKKDTNVAIDLGASPGGWCQILAERSAPTCQIYGVDMIELRTAIPNAHFIRGDFSTAETQSQLMAKLETSDMCPNRSGGNEDRYRIADLSLSALRCSISVLRPGGHVVLKVLGAGSSFYDEVQQLAQQWFTTVQFFKPDASRDSSDESFLVGVRKLQEKRSLGSLTPPCAMSTSRTSPRASGRSVAAGGGQHTGFGLDDWPGQQRMSTRGGRGGSHHRR</sequence>
<keyword evidence="3 9" id="KW-0489">Methyltransferase</keyword>
<organism evidence="9 10">
    <name type="scientific">Bodo saltans</name>
    <name type="common">Flagellated protozoan</name>
    <dbReference type="NCBI Taxonomy" id="75058"/>
    <lineage>
        <taxon>Eukaryota</taxon>
        <taxon>Discoba</taxon>
        <taxon>Euglenozoa</taxon>
        <taxon>Kinetoplastea</taxon>
        <taxon>Metakinetoplastina</taxon>
        <taxon>Eubodonida</taxon>
        <taxon>Bodonidae</taxon>
        <taxon>Bodo</taxon>
    </lineage>
</organism>
<evidence type="ECO:0000256" key="7">
    <source>
        <dbReference type="SAM" id="MobiDB-lite"/>
    </source>
</evidence>
<dbReference type="InterPro" id="IPR050082">
    <property type="entry name" value="RNA_methyltr_RlmE"/>
</dbReference>
<evidence type="ECO:0000313" key="10">
    <source>
        <dbReference type="Proteomes" id="UP000051952"/>
    </source>
</evidence>
<keyword evidence="5" id="KW-0949">S-adenosyl-L-methionine</keyword>
<keyword evidence="4 9" id="KW-0808">Transferase</keyword>
<dbReference type="AlphaFoldDB" id="A0A0S4JUH0"/>
<name>A0A0S4JUH0_BODSA</name>
<evidence type="ECO:0000256" key="4">
    <source>
        <dbReference type="ARBA" id="ARBA00022679"/>
    </source>
</evidence>
<dbReference type="OMA" id="WSQVAVN"/>
<dbReference type="VEuPathDB" id="TriTrypDB:BSAL_36160"/>
<proteinExistence type="inferred from homology"/>
<evidence type="ECO:0000259" key="8">
    <source>
        <dbReference type="Pfam" id="PF01728"/>
    </source>
</evidence>
<dbReference type="Gene3D" id="3.40.50.150">
    <property type="entry name" value="Vaccinia Virus protein VP39"/>
    <property type="match status" value="1"/>
</dbReference>
<dbReference type="OrthoDB" id="20105at2759"/>
<evidence type="ECO:0000256" key="3">
    <source>
        <dbReference type="ARBA" id="ARBA00022603"/>
    </source>
</evidence>
<reference evidence="10" key="1">
    <citation type="submission" date="2015-09" db="EMBL/GenBank/DDBJ databases">
        <authorList>
            <consortium name="Pathogen Informatics"/>
        </authorList>
    </citation>
    <scope>NUCLEOTIDE SEQUENCE [LARGE SCALE GENOMIC DNA]</scope>
    <source>
        <strain evidence="10">Lake Konstanz</strain>
    </source>
</reference>
<evidence type="ECO:0000256" key="1">
    <source>
        <dbReference type="ARBA" id="ARBA00009258"/>
    </source>
</evidence>
<comment type="similarity">
    <text evidence="1">Belongs to the class I-like SAM-binding methyltransferase superfamily. RNA methyltransferase RlmE family.</text>
</comment>
<evidence type="ECO:0000256" key="6">
    <source>
        <dbReference type="ARBA" id="ARBA00041184"/>
    </source>
</evidence>
<dbReference type="InterPro" id="IPR002877">
    <property type="entry name" value="RNA_MeTrfase_FtsJ_dom"/>
</dbReference>
<gene>
    <name evidence="9" type="ORF">BSAL_36160</name>
</gene>
<dbReference type="PANTHER" id="PTHR10920">
    <property type="entry name" value="RIBOSOMAL RNA METHYLTRANSFERASE"/>
    <property type="match status" value="1"/>
</dbReference>
<accession>A0A0S4JUH0</accession>
<dbReference type="Proteomes" id="UP000051952">
    <property type="component" value="Unassembled WGS sequence"/>
</dbReference>